<organism evidence="1 2">
    <name type="scientific">Dendrolimus kikuchii</name>
    <dbReference type="NCBI Taxonomy" id="765133"/>
    <lineage>
        <taxon>Eukaryota</taxon>
        <taxon>Metazoa</taxon>
        <taxon>Ecdysozoa</taxon>
        <taxon>Arthropoda</taxon>
        <taxon>Hexapoda</taxon>
        <taxon>Insecta</taxon>
        <taxon>Pterygota</taxon>
        <taxon>Neoptera</taxon>
        <taxon>Endopterygota</taxon>
        <taxon>Lepidoptera</taxon>
        <taxon>Glossata</taxon>
        <taxon>Ditrysia</taxon>
        <taxon>Bombycoidea</taxon>
        <taxon>Lasiocampidae</taxon>
        <taxon>Dendrolimus</taxon>
    </lineage>
</organism>
<sequence>MADLDDFFAKKDRKKSKAVKKFATTDELAKKLEDPKQKTDVRPKKERPAVEGEEAGRGGEEEEWKEYEEPVKDYTGLKIQVLQGDNGAQEAGRDSASEDTAPESGKVKGPWNKSAPEAEAPPPPPVVEEKPREQKPAVYVPPVSRQRAVEPQVRRNQAVKNCLNLTCLPERVIYGSGWDTGVAGGGKLGSGAAAGGVGVITGGVGVRTS</sequence>
<evidence type="ECO:0000313" key="1">
    <source>
        <dbReference type="EMBL" id="KAJ0170299.1"/>
    </source>
</evidence>
<accession>A0ACC1CFG3</accession>
<reference evidence="1 2" key="1">
    <citation type="journal article" date="2021" name="Front. Genet.">
        <title>Chromosome-Level Genome Assembly Reveals Significant Gene Expansion in the Toll and IMD Signaling Pathways of Dendrolimus kikuchii.</title>
        <authorList>
            <person name="Zhou J."/>
            <person name="Wu P."/>
            <person name="Xiong Z."/>
            <person name="Liu N."/>
            <person name="Zhao N."/>
            <person name="Ji M."/>
            <person name="Qiu Y."/>
            <person name="Yang B."/>
        </authorList>
    </citation>
    <scope>NUCLEOTIDE SEQUENCE [LARGE SCALE GENOMIC DNA]</scope>
    <source>
        <strain evidence="1">Ann1</strain>
    </source>
</reference>
<comment type="caution">
    <text evidence="1">The sequence shown here is derived from an EMBL/GenBank/DDBJ whole genome shotgun (WGS) entry which is preliminary data.</text>
</comment>
<evidence type="ECO:0000313" key="2">
    <source>
        <dbReference type="Proteomes" id="UP000824533"/>
    </source>
</evidence>
<protein>
    <submittedName>
        <fullName evidence="1">Uncharacterized protein</fullName>
    </submittedName>
</protein>
<dbReference type="EMBL" id="CM034414">
    <property type="protein sequence ID" value="KAJ0170299.1"/>
    <property type="molecule type" value="Genomic_DNA"/>
</dbReference>
<gene>
    <name evidence="1" type="ORF">K1T71_014227</name>
</gene>
<name>A0ACC1CFG3_9NEOP</name>
<dbReference type="Proteomes" id="UP000824533">
    <property type="component" value="Linkage Group LG28"/>
</dbReference>
<proteinExistence type="predicted"/>
<keyword evidence="2" id="KW-1185">Reference proteome</keyword>